<dbReference type="SUPFAM" id="SSF47598">
    <property type="entry name" value="Ribbon-helix-helix"/>
    <property type="match status" value="1"/>
</dbReference>
<dbReference type="GO" id="GO:0006355">
    <property type="term" value="P:regulation of DNA-templated transcription"/>
    <property type="evidence" value="ECO:0007669"/>
    <property type="project" value="InterPro"/>
</dbReference>
<evidence type="ECO:0000313" key="1">
    <source>
        <dbReference type="EMBL" id="TQS84375.1"/>
    </source>
</evidence>
<name>A0A8J8PGW5_9ARCH</name>
<dbReference type="CDD" id="cd22231">
    <property type="entry name" value="RHH_NikR_HicB-like"/>
    <property type="match status" value="1"/>
</dbReference>
<protein>
    <submittedName>
        <fullName evidence="1">CopG family transcriptional regulator</fullName>
    </submittedName>
</protein>
<reference evidence="1" key="1">
    <citation type="submission" date="2016-03" db="EMBL/GenBank/DDBJ databases">
        <authorList>
            <person name="Borrel G."/>
            <person name="Mccann A."/>
            <person name="O'Toole P.W."/>
        </authorList>
    </citation>
    <scope>NUCLEOTIDE SEQUENCE</scope>
    <source>
        <strain evidence="1">183</strain>
    </source>
</reference>
<dbReference type="InterPro" id="IPR010985">
    <property type="entry name" value="Ribbon_hlx_hlx"/>
</dbReference>
<dbReference type="Gene3D" id="1.10.1220.10">
    <property type="entry name" value="Met repressor-like"/>
    <property type="match status" value="1"/>
</dbReference>
<dbReference type="PANTHER" id="PTHR36215">
    <property type="entry name" value="BLL4998 PROTEIN"/>
    <property type="match status" value="1"/>
</dbReference>
<dbReference type="AlphaFoldDB" id="A0A8J8PGW5"/>
<organism evidence="1 2">
    <name type="scientific">Candidatus Methanomassiliicoccus intestinalis</name>
    <dbReference type="NCBI Taxonomy" id="1406512"/>
    <lineage>
        <taxon>Archaea</taxon>
        <taxon>Methanobacteriati</taxon>
        <taxon>Thermoplasmatota</taxon>
        <taxon>Thermoplasmata</taxon>
        <taxon>Methanomassiliicoccales</taxon>
        <taxon>Methanomassiliicoccaceae</taxon>
        <taxon>Methanomassiliicoccus</taxon>
    </lineage>
</organism>
<dbReference type="RefSeq" id="WP_400204439.1">
    <property type="nucleotide sequence ID" value="NZ_CAYAYF010000031.1"/>
</dbReference>
<proteinExistence type="predicted"/>
<accession>A0A8J8PGW5</accession>
<comment type="caution">
    <text evidence="1">The sequence shown here is derived from an EMBL/GenBank/DDBJ whole genome shotgun (WGS) entry which is preliminary data.</text>
</comment>
<dbReference type="Proteomes" id="UP000752814">
    <property type="component" value="Unassembled WGS sequence"/>
</dbReference>
<dbReference type="InterPro" id="IPR013321">
    <property type="entry name" value="Arc_rbn_hlx_hlx"/>
</dbReference>
<dbReference type="EMBL" id="LVVT01000002">
    <property type="protein sequence ID" value="TQS84375.1"/>
    <property type="molecule type" value="Genomic_DNA"/>
</dbReference>
<gene>
    <name evidence="1" type="ORF">A3207_05950</name>
</gene>
<evidence type="ECO:0000313" key="2">
    <source>
        <dbReference type="Proteomes" id="UP000752814"/>
    </source>
</evidence>
<dbReference type="PANTHER" id="PTHR36215:SF1">
    <property type="entry name" value="BLL4998 PROTEIN"/>
    <property type="match status" value="1"/>
</dbReference>
<sequence>MADTERITVRLQNDRAKALEKLVEIGRFPTVSDAIRTAVDEFVEANFTPEYIERITIDLPKGNVVELECLVKDGDSVSIDDAIRNAVREYTRKRIPKAMEDQL</sequence>